<dbReference type="Proteomes" id="UP000032483">
    <property type="component" value="Unassembled WGS sequence"/>
</dbReference>
<dbReference type="GeneID" id="42858600"/>
<dbReference type="EMBL" id="JXXK01000053">
    <property type="protein sequence ID" value="KJF38301.1"/>
    <property type="molecule type" value="Genomic_DNA"/>
</dbReference>
<dbReference type="InterPro" id="IPR023137">
    <property type="entry name" value="BrxA_sf"/>
</dbReference>
<reference evidence="1" key="1">
    <citation type="submission" date="2015-02" db="EMBL/GenBank/DDBJ databases">
        <title>A novel member of the family Ruminococcaceae isolated from human feces.</title>
        <authorList>
            <person name="Shkoporov A.N."/>
            <person name="Chaplin A.V."/>
            <person name="Motuzova O.V."/>
            <person name="Kafarskaia L.I."/>
            <person name="Khokhlova E.V."/>
            <person name="Efimov B.A."/>
        </authorList>
    </citation>
    <scope>NUCLEOTIDE SEQUENCE [LARGE SCALE GENOMIC DNA]</scope>
    <source>
        <strain evidence="1">585-1</strain>
    </source>
</reference>
<dbReference type="Pfam" id="PF08849">
    <property type="entry name" value="BrxA"/>
    <property type="match status" value="1"/>
</dbReference>
<accession>A0A0D8IVJ0</accession>
<dbReference type="Gene3D" id="1.10.3540.10">
    <property type="entry name" value="uncharacterized protein from magnetospirillum magneticum domain"/>
    <property type="match status" value="1"/>
</dbReference>
<name>A0A0D8IVJ0_9FIRM</name>
<gene>
    <name evidence="1" type="ORF">TQ39_18885</name>
</gene>
<dbReference type="RefSeq" id="WP_050006672.1">
    <property type="nucleotide sequence ID" value="NZ_JXXK01000053.1"/>
</dbReference>
<dbReference type="PATRIC" id="fig|1550024.3.peg.4332"/>
<keyword evidence="2" id="KW-1185">Reference proteome</keyword>
<dbReference type="AlphaFoldDB" id="A0A0D8IVJ0"/>
<evidence type="ECO:0000313" key="1">
    <source>
        <dbReference type="EMBL" id="KJF38301.1"/>
    </source>
</evidence>
<evidence type="ECO:0000313" key="2">
    <source>
        <dbReference type="Proteomes" id="UP000032483"/>
    </source>
</evidence>
<comment type="caution">
    <text evidence="1">The sequence shown here is derived from an EMBL/GenBank/DDBJ whole genome shotgun (WGS) entry which is preliminary data.</text>
</comment>
<proteinExistence type="predicted"/>
<protein>
    <submittedName>
        <fullName evidence="1">Membrane protein</fullName>
    </submittedName>
</protein>
<sequence length="200" mass="22785">MERKEYSAGAVKLSFWFMEFRKVISLLNEGKQLEDIKQLNKAENIFGAPTKDRAEKIYNTVAARISCLPSSFYTIFMESDIATQKLFALAAAMANDTLFFDFVYEVIREKMILGSNEYADSDVRIFFKNKQVQDEKVAGWTEATIKRLGTCYKTMLFEAGMTDKGKTVRAIKQPILDPVFSHWLMDNGMELIAKAIAGVR</sequence>
<organism evidence="1 2">
    <name type="scientific">Ruthenibacterium lactatiformans</name>
    <dbReference type="NCBI Taxonomy" id="1550024"/>
    <lineage>
        <taxon>Bacteria</taxon>
        <taxon>Bacillati</taxon>
        <taxon>Bacillota</taxon>
        <taxon>Clostridia</taxon>
        <taxon>Eubacteriales</taxon>
        <taxon>Oscillospiraceae</taxon>
        <taxon>Ruthenibacterium</taxon>
    </lineage>
</organism>
<dbReference type="InterPro" id="IPR014948">
    <property type="entry name" value="BrxA"/>
</dbReference>